<accession>A0A9D4UFM8</accession>
<dbReference type="AlphaFoldDB" id="A0A9D4UFM8"/>
<reference evidence="2" key="1">
    <citation type="submission" date="2021-01" db="EMBL/GenBank/DDBJ databases">
        <title>Adiantum capillus-veneris genome.</title>
        <authorList>
            <person name="Fang Y."/>
            <person name="Liao Q."/>
        </authorList>
    </citation>
    <scope>NUCLEOTIDE SEQUENCE</scope>
    <source>
        <strain evidence="2">H3</strain>
        <tissue evidence="2">Leaf</tissue>
    </source>
</reference>
<evidence type="ECO:0000313" key="2">
    <source>
        <dbReference type="EMBL" id="KAI5066603.1"/>
    </source>
</evidence>
<organism evidence="2 3">
    <name type="scientific">Adiantum capillus-veneris</name>
    <name type="common">Maidenhair fern</name>
    <dbReference type="NCBI Taxonomy" id="13818"/>
    <lineage>
        <taxon>Eukaryota</taxon>
        <taxon>Viridiplantae</taxon>
        <taxon>Streptophyta</taxon>
        <taxon>Embryophyta</taxon>
        <taxon>Tracheophyta</taxon>
        <taxon>Polypodiopsida</taxon>
        <taxon>Polypodiidae</taxon>
        <taxon>Polypodiales</taxon>
        <taxon>Pteridineae</taxon>
        <taxon>Pteridaceae</taxon>
        <taxon>Vittarioideae</taxon>
        <taxon>Adiantum</taxon>
    </lineage>
</organism>
<comment type="caution">
    <text evidence="2">The sequence shown here is derived from an EMBL/GenBank/DDBJ whole genome shotgun (WGS) entry which is preliminary data.</text>
</comment>
<proteinExistence type="predicted"/>
<dbReference type="Proteomes" id="UP000886520">
    <property type="component" value="Chromosome 18"/>
</dbReference>
<gene>
    <name evidence="1" type="ORF">GOP47_0018491</name>
    <name evidence="2" type="ORF">GOP47_0019227</name>
</gene>
<dbReference type="EMBL" id="JABFUD020000018">
    <property type="protein sequence ID" value="KAI5066603.1"/>
    <property type="molecule type" value="Genomic_DNA"/>
</dbReference>
<sequence length="158" mass="18251">MNCISVLVLIKTGFSEIYGPTTGLLSSQFNPVYIDIGRHCRALRGLRLYMDPLRHSEGWPFLAHPNNYMYEQSTSSALSDLVAATKAEEFELAKNAINYMECLQDDKRPLLEAVKNIHISSFAWLFHLPSTYWTMELVHHKIHNAFLQRWLQLLQAKI</sequence>
<keyword evidence="3" id="KW-1185">Reference proteome</keyword>
<evidence type="ECO:0000313" key="1">
    <source>
        <dbReference type="EMBL" id="KAI5065867.1"/>
    </source>
</evidence>
<protein>
    <submittedName>
        <fullName evidence="2">Uncharacterized protein</fullName>
    </submittedName>
</protein>
<dbReference type="EMBL" id="JABFUD020000018">
    <property type="protein sequence ID" value="KAI5065867.1"/>
    <property type="molecule type" value="Genomic_DNA"/>
</dbReference>
<evidence type="ECO:0000313" key="3">
    <source>
        <dbReference type="Proteomes" id="UP000886520"/>
    </source>
</evidence>
<name>A0A9D4UFM8_ADICA</name>